<gene>
    <name evidence="2" type="ORF">OVA965_LOCUS23116</name>
    <name evidence="3" type="ORF">TMI583_LOCUS23835</name>
</gene>
<dbReference type="EMBL" id="CAJOBA010034854">
    <property type="protein sequence ID" value="CAF3993435.1"/>
    <property type="molecule type" value="Genomic_DNA"/>
</dbReference>
<protein>
    <submittedName>
        <fullName evidence="2">Uncharacterized protein</fullName>
    </submittedName>
</protein>
<reference evidence="2" key="1">
    <citation type="submission" date="2021-02" db="EMBL/GenBank/DDBJ databases">
        <authorList>
            <person name="Nowell W R."/>
        </authorList>
    </citation>
    <scope>NUCLEOTIDE SEQUENCE</scope>
</reference>
<proteinExistence type="predicted"/>
<accession>A0A8S2EE83</accession>
<evidence type="ECO:0000313" key="4">
    <source>
        <dbReference type="Proteomes" id="UP000677228"/>
    </source>
</evidence>
<evidence type="ECO:0000313" key="2">
    <source>
        <dbReference type="EMBL" id="CAF1182131.1"/>
    </source>
</evidence>
<comment type="caution">
    <text evidence="2">The sequence shown here is derived from an EMBL/GenBank/DDBJ whole genome shotgun (WGS) entry which is preliminary data.</text>
</comment>
<evidence type="ECO:0000313" key="3">
    <source>
        <dbReference type="EMBL" id="CAF3993435.1"/>
    </source>
</evidence>
<dbReference type="PANTHER" id="PTHR31912:SF34">
    <property type="entry name" value="NOTOCHORD-RELATED PROTEIN"/>
    <property type="match status" value="1"/>
</dbReference>
<feature type="region of interest" description="Disordered" evidence="1">
    <location>
        <begin position="919"/>
        <end position="968"/>
    </location>
</feature>
<evidence type="ECO:0000256" key="1">
    <source>
        <dbReference type="SAM" id="MobiDB-lite"/>
    </source>
</evidence>
<dbReference type="PANTHER" id="PTHR31912">
    <property type="entry name" value="IP13529P"/>
    <property type="match status" value="1"/>
</dbReference>
<organism evidence="2 4">
    <name type="scientific">Didymodactylos carnosus</name>
    <dbReference type="NCBI Taxonomy" id="1234261"/>
    <lineage>
        <taxon>Eukaryota</taxon>
        <taxon>Metazoa</taxon>
        <taxon>Spiralia</taxon>
        <taxon>Gnathifera</taxon>
        <taxon>Rotifera</taxon>
        <taxon>Eurotatoria</taxon>
        <taxon>Bdelloidea</taxon>
        <taxon>Philodinida</taxon>
        <taxon>Philodinidae</taxon>
        <taxon>Didymodactylos</taxon>
    </lineage>
</organism>
<dbReference type="Proteomes" id="UP000677228">
    <property type="component" value="Unassembled WGS sequence"/>
</dbReference>
<sequence length="1185" mass="135992">MLKTWSQSDVCAYLDEIGLSGYVDKFTVSHEAWRKHVFRKHGPEQPNKHSPKLTNLFRVDNTLPDECLHETAAQSFLGEIQIQNETCGKEEVSSFENLQKLYLHFLLKLRGEGMLSARITQLVNTSLENIIEGVVESVLYASGVSRSNYDVQQLLAFIKNLFQDSSPNEYTFMKKCEKEFDLIRPVEMSLPDGGFFYYIPIKEVLCRMLKKTEFVEILKRGLRENKLYAGSGLMFSYRDGSIAQKRHIDDKILVQLYTDEITCVSPLRGRQTEYKTNMIYFRLDDLPQEMQGLLCNIHLVAVGYSHDMQTDEGLSAFWAPVKSDLMSLNDDGLLVKDEVYKFTSSTVCSDNLAAHRVGGFQCSFSSGRVCRYCLIPYKELANISDERSSVCIRTVDTHNEHVRHVTRFPNDASIYGVKGPSCLLGLPGFHPISSLPPDVMHDLMEGVMPLITSAIFSTIVHDRLMTVKQLLDLVNNFSYGRHDRDSTPPLLKDNHIRDQKIPGKAIEKYCLFMNLPFIFSDVISRIRTWELYLLLREICDYVYAVPFKKSWLSYLDIVSETFLSNLQKEFPAMVTPKSHYLRHTARLTDMYGPLAKQSCMRFEAKHLPLKRFAQRSMNFRNLPYTIGTKAQIQQSYFFSSESSILPKNESGRFVPKKFSRLLPELQHKISQHKQQAFDGSELIHVSRWVTLQSVRLTCDDFYITDFVETESIPVFSKILRILHYDDNEIDGETLWNLTQEKEELELMLKEIFPILKYRLKFKQQLHKTISNETMALTTNSDTITDIVINEPLSNDLFTTNIFNKENSNPHFPLKYTLPQFPKRIDDVLKTGHIGNENLKYKTDFRNTIVQTLYEDLRTTYKIIYPTSKQYHEVASALVLAHPILGDTITSFDDSRTHSWIISLRGKFIRTRRNYRKSAEMLPNSPELPLKKSNNPKGRPVPIVSDPIAKPASNGPFSDSTRAELDDDHTSRDHIRDMKILADSSDPQKMDVLLVKSRLTFEYRGKFLKSGKSVSDFFTEFPAMKYPPVFLQEVALMSLTSKTADAISGILLDVVSKIQQTKNNLLYNETDPIGVKFLSVITSSFKESKQYLISNSKEPNGPWPSILLCTDVVTYYKVGLDGTHVIVTPNSVEALIIWAALYHVFNVEFYGATRKSNQFVDYLLFSRPTFDAEVAVKTLLKKLKIH</sequence>
<dbReference type="Proteomes" id="UP000682733">
    <property type="component" value="Unassembled WGS sequence"/>
</dbReference>
<name>A0A8S2EE83_9BILA</name>
<dbReference type="AlphaFoldDB" id="A0A8S2EE83"/>
<dbReference type="EMBL" id="CAJNOK010013325">
    <property type="protein sequence ID" value="CAF1182131.1"/>
    <property type="molecule type" value="Genomic_DNA"/>
</dbReference>